<dbReference type="InterPro" id="IPR002173">
    <property type="entry name" value="Carboh/pur_kinase_PfkB_CS"/>
</dbReference>
<organism evidence="19 20">
    <name type="scientific">Vibrio maritimus</name>
    <dbReference type="NCBI Taxonomy" id="990268"/>
    <lineage>
        <taxon>Bacteria</taxon>
        <taxon>Pseudomonadati</taxon>
        <taxon>Pseudomonadota</taxon>
        <taxon>Gammaproteobacteria</taxon>
        <taxon>Vibrionales</taxon>
        <taxon>Vibrionaceae</taxon>
        <taxon>Vibrio</taxon>
    </lineage>
</organism>
<dbReference type="Proteomes" id="UP000029228">
    <property type="component" value="Unassembled WGS sequence"/>
</dbReference>
<evidence type="ECO:0000256" key="8">
    <source>
        <dbReference type="ARBA" id="ARBA00022777"/>
    </source>
</evidence>
<dbReference type="EC" id="2.7.1.167" evidence="16"/>
<evidence type="ECO:0000256" key="4">
    <source>
        <dbReference type="ARBA" id="ARBA00011738"/>
    </source>
</evidence>
<proteinExistence type="inferred from homology"/>
<evidence type="ECO:0000256" key="10">
    <source>
        <dbReference type="ARBA" id="ARBA00023268"/>
    </source>
</evidence>
<dbReference type="HAMAP" id="MF_01603">
    <property type="entry name" value="HldE"/>
    <property type="match status" value="1"/>
</dbReference>
<dbReference type="NCBIfam" id="NF008454">
    <property type="entry name" value="PRK11316.1"/>
    <property type="match status" value="1"/>
</dbReference>
<dbReference type="UniPathway" id="UPA00356">
    <property type="reaction ID" value="UER00437"/>
</dbReference>
<dbReference type="Pfam" id="PF01467">
    <property type="entry name" value="CTP_transf_like"/>
    <property type="match status" value="1"/>
</dbReference>
<evidence type="ECO:0000256" key="1">
    <source>
        <dbReference type="ARBA" id="ARBA00002319"/>
    </source>
</evidence>
<feature type="domain" description="Cytidyltransferase-like" evidence="18">
    <location>
        <begin position="344"/>
        <end position="469"/>
    </location>
</feature>
<comment type="similarity">
    <text evidence="14 16">In the N-terminal section; belongs to the carbohydrate kinase PfkB family.</text>
</comment>
<dbReference type="GO" id="GO:0097171">
    <property type="term" value="P:ADP-L-glycero-beta-D-manno-heptose biosynthetic process"/>
    <property type="evidence" value="ECO:0007669"/>
    <property type="project" value="UniProtKB-UniPathway"/>
</dbReference>
<evidence type="ECO:0000256" key="6">
    <source>
        <dbReference type="ARBA" id="ARBA00022695"/>
    </source>
</evidence>
<dbReference type="SUPFAM" id="SSF53613">
    <property type="entry name" value="Ribokinase-like"/>
    <property type="match status" value="1"/>
</dbReference>
<comment type="pathway">
    <text evidence="3">Bacterial outer membrane biogenesis; LPS core biosynthesis.</text>
</comment>
<keyword evidence="5 16" id="KW-0808">Transferase</keyword>
<evidence type="ECO:0000256" key="16">
    <source>
        <dbReference type="HAMAP-Rule" id="MF_01603"/>
    </source>
</evidence>
<comment type="pathway">
    <text evidence="16">Nucleotide-sugar biosynthesis; ADP-L-glycero-beta-D-manno-heptose biosynthesis; ADP-L-glycero-beta-D-manno-heptose from D-glycero-beta-D-manno-heptose 7-phosphate: step 1/4.</text>
</comment>
<evidence type="ECO:0000256" key="7">
    <source>
        <dbReference type="ARBA" id="ARBA00022741"/>
    </source>
</evidence>
<dbReference type="AlphaFoldDB" id="A0A090S489"/>
<gene>
    <name evidence="16" type="primary">hldE</name>
    <name evidence="19" type="ORF">JCM19235_4816</name>
</gene>
<dbReference type="InterPro" id="IPR004821">
    <property type="entry name" value="Cyt_trans-like"/>
</dbReference>
<evidence type="ECO:0000313" key="20">
    <source>
        <dbReference type="Proteomes" id="UP000029228"/>
    </source>
</evidence>
<dbReference type="SUPFAM" id="SSF52374">
    <property type="entry name" value="Nucleotidylyl transferase"/>
    <property type="match status" value="1"/>
</dbReference>
<evidence type="ECO:0000256" key="3">
    <source>
        <dbReference type="ARBA" id="ARBA00004713"/>
    </source>
</evidence>
<feature type="binding site" evidence="16">
    <location>
        <begin position="195"/>
        <end position="198"/>
    </location>
    <ligand>
        <name>ATP</name>
        <dbReference type="ChEBI" id="CHEBI:30616"/>
    </ligand>
</feature>
<comment type="caution">
    <text evidence="19">The sequence shown here is derived from an EMBL/GenBank/DDBJ whole genome shotgun (WGS) entry which is preliminary data.</text>
</comment>
<dbReference type="UniPathway" id="UPA00958"/>
<name>A0A090S489_9VIBR</name>
<dbReference type="NCBIfam" id="TIGR02198">
    <property type="entry name" value="rfaE_dom_I"/>
    <property type="match status" value="1"/>
</dbReference>
<dbReference type="InterPro" id="IPR011913">
    <property type="entry name" value="RfaE_dom_I"/>
</dbReference>
<comment type="subunit">
    <text evidence="4 16">Homodimer.</text>
</comment>
<evidence type="ECO:0000256" key="2">
    <source>
        <dbReference type="ARBA" id="ARBA00003753"/>
    </source>
</evidence>
<dbReference type="Pfam" id="PF00294">
    <property type="entry name" value="PfkB"/>
    <property type="match status" value="1"/>
</dbReference>
<comment type="function">
    <text evidence="2 16">Catalyzes the ADP transfer from ATP to D-glycero-beta-D-manno-heptose 1-phosphate, yielding ADP-D-glycero-beta-D-manno-heptose.</text>
</comment>
<feature type="region of interest" description="Cytidylyltransferase" evidence="16">
    <location>
        <begin position="344"/>
        <end position="476"/>
    </location>
</feature>
<comment type="catalytic activity">
    <reaction evidence="13 16">
        <text>D-glycero-beta-D-manno-heptose 7-phosphate + ATP = D-glycero-beta-D-manno-heptose 1,7-bisphosphate + ADP + H(+)</text>
        <dbReference type="Rhea" id="RHEA:27473"/>
        <dbReference type="ChEBI" id="CHEBI:15378"/>
        <dbReference type="ChEBI" id="CHEBI:30616"/>
        <dbReference type="ChEBI" id="CHEBI:60204"/>
        <dbReference type="ChEBI" id="CHEBI:60208"/>
        <dbReference type="ChEBI" id="CHEBI:456216"/>
        <dbReference type="EC" id="2.7.1.167"/>
    </reaction>
</comment>
<evidence type="ECO:0000256" key="11">
    <source>
        <dbReference type="ARBA" id="ARBA00023277"/>
    </source>
</evidence>
<dbReference type="NCBIfam" id="TIGR02199">
    <property type="entry name" value="rfaE_dom_II"/>
    <property type="match status" value="1"/>
</dbReference>
<dbReference type="InterPro" id="IPR023030">
    <property type="entry name" value="Bifunc_HldE"/>
</dbReference>
<dbReference type="GO" id="GO:0016773">
    <property type="term" value="F:phosphotransferase activity, alcohol group as acceptor"/>
    <property type="evidence" value="ECO:0007669"/>
    <property type="project" value="InterPro"/>
</dbReference>
<dbReference type="NCBIfam" id="TIGR00125">
    <property type="entry name" value="cyt_tran_rel"/>
    <property type="match status" value="1"/>
</dbReference>
<dbReference type="PROSITE" id="PS00583">
    <property type="entry name" value="PFKB_KINASES_1"/>
    <property type="match status" value="1"/>
</dbReference>
<evidence type="ECO:0000256" key="12">
    <source>
        <dbReference type="ARBA" id="ARBA00047428"/>
    </source>
</evidence>
<protein>
    <recommendedName>
        <fullName evidence="16">Bifunctional protein HldE</fullName>
    </recommendedName>
    <domain>
        <recommendedName>
            <fullName evidence="16">D-beta-D-heptose 7-phosphate kinase</fullName>
            <ecNumber evidence="16">2.7.1.167</ecNumber>
        </recommendedName>
        <alternativeName>
            <fullName evidence="16">D-beta-D-heptose 7-phosphotransferase</fullName>
        </alternativeName>
        <alternativeName>
            <fullName evidence="16">D-glycero-beta-D-manno-heptose-7-phosphate kinase</fullName>
        </alternativeName>
    </domain>
    <domain>
        <recommendedName>
            <fullName evidence="16">D-beta-D-heptose 1-phosphate adenylyltransferase</fullName>
            <ecNumber evidence="16">2.7.7.70</ecNumber>
        </recommendedName>
        <alternativeName>
            <fullName evidence="16">D-glycero-beta-D-manno-heptose 1-phosphate adenylyltransferase</fullName>
        </alternativeName>
    </domain>
</protein>
<comment type="catalytic activity">
    <reaction evidence="12 16">
        <text>D-glycero-beta-D-manno-heptose 1-phosphate + ATP + H(+) = ADP-D-glycero-beta-D-manno-heptose + diphosphate</text>
        <dbReference type="Rhea" id="RHEA:27465"/>
        <dbReference type="ChEBI" id="CHEBI:15378"/>
        <dbReference type="ChEBI" id="CHEBI:30616"/>
        <dbReference type="ChEBI" id="CHEBI:33019"/>
        <dbReference type="ChEBI" id="CHEBI:59967"/>
        <dbReference type="ChEBI" id="CHEBI:61593"/>
        <dbReference type="EC" id="2.7.7.70"/>
    </reaction>
</comment>
<evidence type="ECO:0000259" key="17">
    <source>
        <dbReference type="Pfam" id="PF00294"/>
    </source>
</evidence>
<dbReference type="EMBL" id="BBMR01000008">
    <property type="protein sequence ID" value="GAL21334.1"/>
    <property type="molecule type" value="Genomic_DNA"/>
</dbReference>
<keyword evidence="11 16" id="KW-0119">Carbohydrate metabolism</keyword>
<dbReference type="PANTHER" id="PTHR46969">
    <property type="entry name" value="BIFUNCTIONAL PROTEIN HLDE"/>
    <property type="match status" value="1"/>
</dbReference>
<dbReference type="InterPro" id="IPR014729">
    <property type="entry name" value="Rossmann-like_a/b/a_fold"/>
</dbReference>
<dbReference type="OrthoDB" id="9802794at2"/>
<feature type="region of interest" description="Ribokinase" evidence="16">
    <location>
        <begin position="1"/>
        <end position="318"/>
    </location>
</feature>
<dbReference type="FunFam" id="3.40.1190.20:FF:000002">
    <property type="entry name" value="Bifunctional protein HldE"/>
    <property type="match status" value="1"/>
</dbReference>
<dbReference type="InterPro" id="IPR011611">
    <property type="entry name" value="PfkB_dom"/>
</dbReference>
<evidence type="ECO:0000256" key="15">
    <source>
        <dbReference type="ARBA" id="ARBA00061122"/>
    </source>
</evidence>
<reference evidence="19 20" key="2">
    <citation type="submission" date="2014-09" db="EMBL/GenBank/DDBJ databases">
        <authorList>
            <consortium name="NBRP consortium"/>
            <person name="Sawabe T."/>
            <person name="Meirelles P."/>
            <person name="Nakanishi M."/>
            <person name="Sayaka M."/>
            <person name="Hattori M."/>
            <person name="Ohkuma M."/>
        </authorList>
    </citation>
    <scope>NUCLEOTIDE SEQUENCE [LARGE SCALE GENOMIC DNA]</scope>
    <source>
        <strain evidence="20">JCM19235</strain>
    </source>
</reference>
<keyword evidence="7 16" id="KW-0547">Nucleotide-binding</keyword>
<comment type="similarity">
    <text evidence="15 16">In the C-terminal section; belongs to the cytidylyltransferase family.</text>
</comment>
<feature type="active site" evidence="16">
    <location>
        <position position="264"/>
    </location>
</feature>
<dbReference type="GO" id="GO:0033786">
    <property type="term" value="F:heptose-1-phosphate adenylyltransferase activity"/>
    <property type="evidence" value="ECO:0007669"/>
    <property type="project" value="UniProtKB-UniRule"/>
</dbReference>
<keyword evidence="8 16" id="KW-0418">Kinase</keyword>
<comment type="function">
    <text evidence="1 16">Catalyzes the phosphorylation of D-glycero-D-manno-heptose 7-phosphate at the C-1 position to selectively form D-glycero-beta-D-manno-heptose-1,7-bisphosphate.</text>
</comment>
<dbReference type="InterPro" id="IPR029056">
    <property type="entry name" value="Ribokinase-like"/>
</dbReference>
<keyword evidence="6 16" id="KW-0548">Nucleotidyltransferase</keyword>
<dbReference type="STRING" id="990268.JCM19235_4816"/>
<dbReference type="GO" id="GO:0009244">
    <property type="term" value="P:lipopolysaccharide core region biosynthetic process"/>
    <property type="evidence" value="ECO:0007669"/>
    <property type="project" value="UniProtKB-UniPathway"/>
</dbReference>
<dbReference type="Gene3D" id="3.40.50.620">
    <property type="entry name" value="HUPs"/>
    <property type="match status" value="1"/>
</dbReference>
<evidence type="ECO:0000256" key="5">
    <source>
        <dbReference type="ARBA" id="ARBA00022679"/>
    </source>
</evidence>
<dbReference type="GO" id="GO:0033785">
    <property type="term" value="F:heptose 7-phosphate kinase activity"/>
    <property type="evidence" value="ECO:0007669"/>
    <property type="project" value="UniProtKB-UniRule"/>
</dbReference>
<evidence type="ECO:0000259" key="18">
    <source>
        <dbReference type="Pfam" id="PF01467"/>
    </source>
</evidence>
<sequence length="476" mass="50987">MKPILPNYSDSGVLIVGDVMLDRYWYGPTGRISPEAPVPVVKVENNEERPGGAANVAMNIASLGGHAHTIGLVGMDEPAKVLTETLTSLKVKCDFVALPDYPTITKLRVLSRGQQLIRLDFEDKFENTDPELVLAKMEQALPNVRSVILSDYAKGALEHVQSYIQKAKAAGVPVFIDPKGADFERYRGATLLTPNMAEFEHVVGKVKNEEELIEKGHALIEKFDFEALLVTRSEHGMTLLRRDQEPFHLPTQAKEVYDVTGAGDTVISVLAASVAAGKPLDEACALANAAAGVVVGKLGTSTLSTIELAEAVHGSQDTDYGVITEQALIEAVAKARAKGEKVVMTNGCFDILHAGHVSYLNHAAELGDRLIVAVNTDESVRELKGPGRPVNPTDRRMAVLAGLGAVDWVVPFSEETPRRLISEVLPSLLVKGGDYKPEDIAGGKEVIAAGGEVKVLNFEDGCSTTEIIEAIKGGKG</sequence>
<dbReference type="Gene3D" id="3.40.1190.20">
    <property type="match status" value="1"/>
</dbReference>
<dbReference type="EC" id="2.7.7.70" evidence="16"/>
<keyword evidence="9 16" id="KW-0067">ATP-binding</keyword>
<accession>A0A090S489</accession>
<keyword evidence="20" id="KW-1185">Reference proteome</keyword>
<evidence type="ECO:0000256" key="9">
    <source>
        <dbReference type="ARBA" id="ARBA00022840"/>
    </source>
</evidence>
<feature type="domain" description="Carbohydrate kinase PfkB" evidence="17">
    <location>
        <begin position="13"/>
        <end position="302"/>
    </location>
</feature>
<comment type="pathway">
    <text evidence="16">Nucleotide-sugar biosynthesis; ADP-L-glycero-beta-D-manno-heptose biosynthesis; ADP-L-glycero-beta-D-manno-heptose from D-glycero-beta-D-manno-heptose 7-phosphate: step 3/4.</text>
</comment>
<dbReference type="InterPro" id="IPR011914">
    <property type="entry name" value="RfaE_dom_II"/>
</dbReference>
<dbReference type="CDD" id="cd01172">
    <property type="entry name" value="RfaE_like"/>
    <property type="match status" value="1"/>
</dbReference>
<dbReference type="FunFam" id="3.40.50.620:FF:000028">
    <property type="entry name" value="Bifunctional protein HldE"/>
    <property type="match status" value="1"/>
</dbReference>
<keyword evidence="10 16" id="KW-0511">Multifunctional enzyme</keyword>
<dbReference type="GO" id="GO:0005524">
    <property type="term" value="F:ATP binding"/>
    <property type="evidence" value="ECO:0007669"/>
    <property type="project" value="UniProtKB-UniRule"/>
</dbReference>
<evidence type="ECO:0000256" key="14">
    <source>
        <dbReference type="ARBA" id="ARBA00060955"/>
    </source>
</evidence>
<dbReference type="PANTHER" id="PTHR46969:SF1">
    <property type="entry name" value="BIFUNCTIONAL PROTEIN HLDE"/>
    <property type="match status" value="1"/>
</dbReference>
<evidence type="ECO:0000256" key="13">
    <source>
        <dbReference type="ARBA" id="ARBA00052873"/>
    </source>
</evidence>
<evidence type="ECO:0000313" key="19">
    <source>
        <dbReference type="EMBL" id="GAL21334.1"/>
    </source>
</evidence>
<dbReference type="GO" id="GO:0005829">
    <property type="term" value="C:cytosol"/>
    <property type="evidence" value="ECO:0007669"/>
    <property type="project" value="TreeGrafter"/>
</dbReference>
<reference evidence="19 20" key="1">
    <citation type="submission" date="2014-09" db="EMBL/GenBank/DDBJ databases">
        <title>Vibrio maritimus JCM 19235. (C45) whole genome shotgun sequence.</title>
        <authorList>
            <person name="Sawabe T."/>
            <person name="Meirelles P."/>
            <person name="Nakanishi M."/>
            <person name="Sayaka M."/>
            <person name="Hattori M."/>
            <person name="Ohkuma M."/>
        </authorList>
    </citation>
    <scope>NUCLEOTIDE SEQUENCE [LARGE SCALE GENOMIC DNA]</scope>
    <source>
        <strain evidence="20">JCM19235</strain>
    </source>
</reference>